<evidence type="ECO:0000256" key="5">
    <source>
        <dbReference type="SAM" id="MobiDB-lite"/>
    </source>
</evidence>
<feature type="compositionally biased region" description="Basic and acidic residues" evidence="5">
    <location>
        <begin position="104"/>
        <end position="113"/>
    </location>
</feature>
<feature type="compositionally biased region" description="Low complexity" evidence="5">
    <location>
        <begin position="130"/>
        <end position="139"/>
    </location>
</feature>
<name>A0A2M8L7U1_9BACT</name>
<dbReference type="GO" id="GO:0006412">
    <property type="term" value="P:translation"/>
    <property type="evidence" value="ECO:0007669"/>
    <property type="project" value="InterPro"/>
</dbReference>
<dbReference type="GO" id="GO:0022625">
    <property type="term" value="C:cytosolic large ribosomal subunit"/>
    <property type="evidence" value="ECO:0007669"/>
    <property type="project" value="TreeGrafter"/>
</dbReference>
<comment type="function">
    <text evidence="4">This protein is located at the 30S-50S ribosomal subunit interface and may play a role in the structure and function of the aminoacyl-tRNA binding site.</text>
</comment>
<organism evidence="6 7">
    <name type="scientific">Candidatus Shapirobacteria bacterium CG10_big_fil_rev_8_21_14_0_10_48_15</name>
    <dbReference type="NCBI Taxonomy" id="1974484"/>
    <lineage>
        <taxon>Bacteria</taxon>
        <taxon>Candidatus Shapironibacteriota</taxon>
    </lineage>
</organism>
<comment type="similarity">
    <text evidence="1 4">Belongs to the bacterial ribosomal protein bL19 family.</text>
</comment>
<evidence type="ECO:0000313" key="7">
    <source>
        <dbReference type="Proteomes" id="UP000231579"/>
    </source>
</evidence>
<dbReference type="Gene3D" id="2.30.30.790">
    <property type="match status" value="1"/>
</dbReference>
<dbReference type="NCBIfam" id="TIGR01024">
    <property type="entry name" value="rplS_bact"/>
    <property type="match status" value="1"/>
</dbReference>
<reference evidence="7" key="1">
    <citation type="submission" date="2017-09" db="EMBL/GenBank/DDBJ databases">
        <title>Depth-based differentiation of microbial function through sediment-hosted aquifers and enrichment of novel symbionts in the deep terrestrial subsurface.</title>
        <authorList>
            <person name="Probst A.J."/>
            <person name="Ladd B."/>
            <person name="Jarett J.K."/>
            <person name="Geller-Mcgrath D.E."/>
            <person name="Sieber C.M.K."/>
            <person name="Emerson J.B."/>
            <person name="Anantharaman K."/>
            <person name="Thomas B.C."/>
            <person name="Malmstrom R."/>
            <person name="Stieglmeier M."/>
            <person name="Klingl A."/>
            <person name="Woyke T."/>
            <person name="Ryan C.M."/>
            <person name="Banfield J.F."/>
        </authorList>
    </citation>
    <scope>NUCLEOTIDE SEQUENCE [LARGE SCALE GENOMIC DNA]</scope>
</reference>
<dbReference type="GO" id="GO:0003735">
    <property type="term" value="F:structural constituent of ribosome"/>
    <property type="evidence" value="ECO:0007669"/>
    <property type="project" value="InterPro"/>
</dbReference>
<dbReference type="AlphaFoldDB" id="A0A2M8L7U1"/>
<evidence type="ECO:0000256" key="4">
    <source>
        <dbReference type="RuleBase" id="RU000559"/>
    </source>
</evidence>
<dbReference type="PRINTS" id="PR00061">
    <property type="entry name" value="RIBOSOMALL19"/>
</dbReference>
<accession>A0A2M8L7U1</accession>
<protein>
    <recommendedName>
        <fullName evidence="4">50S ribosomal protein L19</fullName>
    </recommendedName>
</protein>
<comment type="caution">
    <text evidence="6">The sequence shown here is derived from an EMBL/GenBank/DDBJ whole genome shotgun (WGS) entry which is preliminary data.</text>
</comment>
<dbReference type="EMBL" id="PFEM01000008">
    <property type="protein sequence ID" value="PJE70268.1"/>
    <property type="molecule type" value="Genomic_DNA"/>
</dbReference>
<sequence length="139" mass="15598">MANQIKIKETPVHIGDTVTIQQKIQEGAKARLQNFEGILIAIKGRGENKMFTVRKIAVGGIGVERIWPVNSPWISQVTVQKKGNVRRAKLYYLRQRIGRRATLIRERRQEKPKAPIKPVVKAKSEKPAVAKKPAAPSTT</sequence>
<dbReference type="PANTHER" id="PTHR15680">
    <property type="entry name" value="RIBOSOMAL PROTEIN L19"/>
    <property type="match status" value="1"/>
</dbReference>
<feature type="region of interest" description="Disordered" evidence="5">
    <location>
        <begin position="104"/>
        <end position="139"/>
    </location>
</feature>
<evidence type="ECO:0000256" key="2">
    <source>
        <dbReference type="ARBA" id="ARBA00022980"/>
    </source>
</evidence>
<proteinExistence type="inferred from homology"/>
<gene>
    <name evidence="6" type="ORF">COU97_00550</name>
</gene>
<dbReference type="InterPro" id="IPR038657">
    <property type="entry name" value="Ribosomal_bL19_sf"/>
</dbReference>
<keyword evidence="2 6" id="KW-0689">Ribosomal protein</keyword>
<keyword evidence="3 4" id="KW-0687">Ribonucleoprotein</keyword>
<dbReference type="InterPro" id="IPR001857">
    <property type="entry name" value="Ribosomal_bL19"/>
</dbReference>
<evidence type="ECO:0000313" key="6">
    <source>
        <dbReference type="EMBL" id="PJE70268.1"/>
    </source>
</evidence>
<dbReference type="SUPFAM" id="SSF50104">
    <property type="entry name" value="Translation proteins SH3-like domain"/>
    <property type="match status" value="1"/>
</dbReference>
<evidence type="ECO:0000256" key="3">
    <source>
        <dbReference type="ARBA" id="ARBA00023274"/>
    </source>
</evidence>
<dbReference type="InterPro" id="IPR008991">
    <property type="entry name" value="Translation_prot_SH3-like_sf"/>
</dbReference>
<dbReference type="Pfam" id="PF01245">
    <property type="entry name" value="Ribosomal_L19"/>
    <property type="match status" value="1"/>
</dbReference>
<evidence type="ECO:0000256" key="1">
    <source>
        <dbReference type="ARBA" id="ARBA00005781"/>
    </source>
</evidence>
<dbReference type="PANTHER" id="PTHR15680:SF9">
    <property type="entry name" value="LARGE RIBOSOMAL SUBUNIT PROTEIN BL19M"/>
    <property type="match status" value="1"/>
</dbReference>
<dbReference type="Proteomes" id="UP000231579">
    <property type="component" value="Unassembled WGS sequence"/>
</dbReference>